<organism evidence="1 2">
    <name type="scientific">Cetraspora pellucida</name>
    <dbReference type="NCBI Taxonomy" id="1433469"/>
    <lineage>
        <taxon>Eukaryota</taxon>
        <taxon>Fungi</taxon>
        <taxon>Fungi incertae sedis</taxon>
        <taxon>Mucoromycota</taxon>
        <taxon>Glomeromycotina</taxon>
        <taxon>Glomeromycetes</taxon>
        <taxon>Diversisporales</taxon>
        <taxon>Gigasporaceae</taxon>
        <taxon>Cetraspora</taxon>
    </lineage>
</organism>
<evidence type="ECO:0000313" key="1">
    <source>
        <dbReference type="EMBL" id="CAG8817782.1"/>
    </source>
</evidence>
<keyword evidence="2" id="KW-1185">Reference proteome</keyword>
<evidence type="ECO:0000313" key="2">
    <source>
        <dbReference type="Proteomes" id="UP000789759"/>
    </source>
</evidence>
<accession>A0A9N9KAN2</accession>
<dbReference type="Proteomes" id="UP000789759">
    <property type="component" value="Unassembled WGS sequence"/>
</dbReference>
<dbReference type="AlphaFoldDB" id="A0A9N9KAN2"/>
<name>A0A9N9KAN2_9GLOM</name>
<sequence length="56" mass="6203">GLMKQNEGLFLVSYNLLLEPPLPIFSNKAPGLITQGDCLISYDLSTPDIYNKMSDN</sequence>
<reference evidence="1" key="1">
    <citation type="submission" date="2021-06" db="EMBL/GenBank/DDBJ databases">
        <authorList>
            <person name="Kallberg Y."/>
            <person name="Tangrot J."/>
            <person name="Rosling A."/>
        </authorList>
    </citation>
    <scope>NUCLEOTIDE SEQUENCE</scope>
    <source>
        <strain evidence="1">FL966</strain>
    </source>
</reference>
<gene>
    <name evidence="1" type="ORF">CPELLU_LOCUS19380</name>
</gene>
<comment type="caution">
    <text evidence="1">The sequence shown here is derived from an EMBL/GenBank/DDBJ whole genome shotgun (WGS) entry which is preliminary data.</text>
</comment>
<protein>
    <submittedName>
        <fullName evidence="1">15406_t:CDS:1</fullName>
    </submittedName>
</protein>
<feature type="non-terminal residue" evidence="1">
    <location>
        <position position="1"/>
    </location>
</feature>
<dbReference type="EMBL" id="CAJVQA010045884">
    <property type="protein sequence ID" value="CAG8817782.1"/>
    <property type="molecule type" value="Genomic_DNA"/>
</dbReference>
<proteinExistence type="predicted"/>
<feature type="non-terminal residue" evidence="1">
    <location>
        <position position="56"/>
    </location>
</feature>